<evidence type="ECO:0000313" key="7">
    <source>
        <dbReference type="Proteomes" id="UP000315388"/>
    </source>
</evidence>
<protein>
    <submittedName>
        <fullName evidence="6">TetR/AcrR family transcriptional regulator</fullName>
    </submittedName>
</protein>
<dbReference type="InterPro" id="IPR001647">
    <property type="entry name" value="HTH_TetR"/>
</dbReference>
<evidence type="ECO:0000256" key="1">
    <source>
        <dbReference type="ARBA" id="ARBA00023015"/>
    </source>
</evidence>
<dbReference type="InterPro" id="IPR009057">
    <property type="entry name" value="Homeodomain-like_sf"/>
</dbReference>
<sequence>MTNNSSATSLSARERLLEAASILFYNDGIAATGIDSITRRAGVAKQSLYNNFSSKADLVATYLEIRHEEWLALYQKRLANKTQPEEKILAVFEAYEDHAEFAYEHGFRGCGLLNAAAELPANDPGRVTVRKHKEQIEGFLADHLTCLIHDDEIRVHALARHLSFILEGAITRAGLEGNSHQMREAKDLVTTLLKNL</sequence>
<accession>A0A502BIT2</accession>
<dbReference type="InterPro" id="IPR036271">
    <property type="entry name" value="Tet_transcr_reg_TetR-rel_C_sf"/>
</dbReference>
<proteinExistence type="predicted"/>
<organism evidence="6 7">
    <name type="scientific">Brucella gallinifaecis</name>
    <dbReference type="NCBI Taxonomy" id="215590"/>
    <lineage>
        <taxon>Bacteria</taxon>
        <taxon>Pseudomonadati</taxon>
        <taxon>Pseudomonadota</taxon>
        <taxon>Alphaproteobacteria</taxon>
        <taxon>Hyphomicrobiales</taxon>
        <taxon>Brucellaceae</taxon>
        <taxon>Brucella/Ochrobactrum group</taxon>
        <taxon>Brucella</taxon>
    </lineage>
</organism>
<keyword evidence="3" id="KW-0804">Transcription</keyword>
<comment type="caution">
    <text evidence="6">The sequence shown here is derived from an EMBL/GenBank/DDBJ whole genome shotgun (WGS) entry which is preliminary data.</text>
</comment>
<keyword evidence="1" id="KW-0805">Transcription regulation</keyword>
<dbReference type="PROSITE" id="PS50977">
    <property type="entry name" value="HTH_TETR_2"/>
    <property type="match status" value="1"/>
</dbReference>
<name>A0A502BIT2_9HYPH</name>
<dbReference type="InterPro" id="IPR011075">
    <property type="entry name" value="TetR_C"/>
</dbReference>
<dbReference type="Proteomes" id="UP000315388">
    <property type="component" value="Unassembled WGS sequence"/>
</dbReference>
<dbReference type="SUPFAM" id="SSF46689">
    <property type="entry name" value="Homeodomain-like"/>
    <property type="match status" value="1"/>
</dbReference>
<dbReference type="PANTHER" id="PTHR47506">
    <property type="entry name" value="TRANSCRIPTIONAL REGULATORY PROTEIN"/>
    <property type="match status" value="1"/>
</dbReference>
<dbReference type="GO" id="GO:0003677">
    <property type="term" value="F:DNA binding"/>
    <property type="evidence" value="ECO:0007669"/>
    <property type="project" value="UniProtKB-UniRule"/>
</dbReference>
<gene>
    <name evidence="6" type="ORF">FHY56_14490</name>
</gene>
<feature type="DNA-binding region" description="H-T-H motif" evidence="4">
    <location>
        <begin position="33"/>
        <end position="52"/>
    </location>
</feature>
<evidence type="ECO:0000256" key="2">
    <source>
        <dbReference type="ARBA" id="ARBA00023125"/>
    </source>
</evidence>
<evidence type="ECO:0000256" key="3">
    <source>
        <dbReference type="ARBA" id="ARBA00023163"/>
    </source>
</evidence>
<dbReference type="AlphaFoldDB" id="A0A502BIT2"/>
<feature type="domain" description="HTH tetR-type" evidence="5">
    <location>
        <begin position="10"/>
        <end position="70"/>
    </location>
</feature>
<dbReference type="PANTHER" id="PTHR47506:SF3">
    <property type="entry name" value="HTH-TYPE TRANSCRIPTIONAL REGULATOR LMRA"/>
    <property type="match status" value="1"/>
</dbReference>
<evidence type="ECO:0000259" key="5">
    <source>
        <dbReference type="PROSITE" id="PS50977"/>
    </source>
</evidence>
<reference evidence="6 7" key="1">
    <citation type="journal article" date="2003" name="Int. J. Syst. Evol. Microbiol.">
        <title>Towards a standardized format for the description of a novel species (of an established genus): Ochrobactrum gallinifaecis sp. nov.</title>
        <authorList>
            <person name="Kampfer P."/>
            <person name="Buczolits S."/>
            <person name="Albrecht A."/>
            <person name="Busse H.J."/>
            <person name="Stackebrandt E."/>
        </authorList>
    </citation>
    <scope>NUCLEOTIDE SEQUENCE [LARGE SCALE GENOMIC DNA]</scope>
    <source>
        <strain evidence="6 7">ISO 196</strain>
    </source>
</reference>
<dbReference type="SUPFAM" id="SSF48498">
    <property type="entry name" value="Tetracyclin repressor-like, C-terminal domain"/>
    <property type="match status" value="1"/>
</dbReference>
<keyword evidence="2 4" id="KW-0238">DNA-binding</keyword>
<dbReference type="RefSeq" id="WP_140905874.1">
    <property type="nucleotide sequence ID" value="NZ_JBHTMD010000046.1"/>
</dbReference>
<keyword evidence="7" id="KW-1185">Reference proteome</keyword>
<dbReference type="Gene3D" id="1.10.357.10">
    <property type="entry name" value="Tetracycline Repressor, domain 2"/>
    <property type="match status" value="1"/>
</dbReference>
<dbReference type="EMBL" id="VEWJ01000011">
    <property type="protein sequence ID" value="TPF74472.1"/>
    <property type="molecule type" value="Genomic_DNA"/>
</dbReference>
<dbReference type="Pfam" id="PF00440">
    <property type="entry name" value="TetR_N"/>
    <property type="match status" value="1"/>
</dbReference>
<dbReference type="PRINTS" id="PR00455">
    <property type="entry name" value="HTHTETR"/>
</dbReference>
<dbReference type="Pfam" id="PF16925">
    <property type="entry name" value="TetR_C_13"/>
    <property type="match status" value="1"/>
</dbReference>
<dbReference type="OrthoDB" id="9787680at2"/>
<evidence type="ECO:0000313" key="6">
    <source>
        <dbReference type="EMBL" id="TPF74472.1"/>
    </source>
</evidence>
<evidence type="ECO:0000256" key="4">
    <source>
        <dbReference type="PROSITE-ProRule" id="PRU00335"/>
    </source>
</evidence>